<proteinExistence type="predicted"/>
<name>A0AAV5SDC7_9BILA</name>
<evidence type="ECO:0000313" key="1">
    <source>
        <dbReference type="EMBL" id="GMS81346.1"/>
    </source>
</evidence>
<dbReference type="EMBL" id="BTSX01000001">
    <property type="protein sequence ID" value="GMS81346.1"/>
    <property type="molecule type" value="Genomic_DNA"/>
</dbReference>
<dbReference type="AlphaFoldDB" id="A0AAV5SDC7"/>
<comment type="caution">
    <text evidence="1">The sequence shown here is derived from an EMBL/GenBank/DDBJ whole genome shotgun (WGS) entry which is preliminary data.</text>
</comment>
<reference evidence="1" key="1">
    <citation type="submission" date="2023-10" db="EMBL/GenBank/DDBJ databases">
        <title>Genome assembly of Pristionchus species.</title>
        <authorList>
            <person name="Yoshida K."/>
            <person name="Sommer R.J."/>
        </authorList>
    </citation>
    <scope>NUCLEOTIDE SEQUENCE</scope>
    <source>
        <strain evidence="1">RS0144</strain>
    </source>
</reference>
<accession>A0AAV5SDC7</accession>
<gene>
    <name evidence="1" type="ORF">PENTCL1PPCAC_3521</name>
</gene>
<protein>
    <submittedName>
        <fullName evidence="1">Uncharacterized protein</fullName>
    </submittedName>
</protein>
<evidence type="ECO:0000313" key="2">
    <source>
        <dbReference type="Proteomes" id="UP001432027"/>
    </source>
</evidence>
<keyword evidence="2" id="KW-1185">Reference proteome</keyword>
<organism evidence="1 2">
    <name type="scientific">Pristionchus entomophagus</name>
    <dbReference type="NCBI Taxonomy" id="358040"/>
    <lineage>
        <taxon>Eukaryota</taxon>
        <taxon>Metazoa</taxon>
        <taxon>Ecdysozoa</taxon>
        <taxon>Nematoda</taxon>
        <taxon>Chromadorea</taxon>
        <taxon>Rhabditida</taxon>
        <taxon>Rhabditina</taxon>
        <taxon>Diplogasteromorpha</taxon>
        <taxon>Diplogasteroidea</taxon>
        <taxon>Neodiplogasteridae</taxon>
        <taxon>Pristionchus</taxon>
    </lineage>
</organism>
<sequence>VGDVVDAAGRVRVLAVNAANLQLEAVAHLLEVGLGRDIGQLDVHRGAHRRAEVRRAEGQVTETLVSGEGRLLLDGLDSLDEAGQHCADIASVLHRDDAQMVLLIDLDEERLRLVVVDAATIGPVAAGVGLLEEAVALLEQ</sequence>
<dbReference type="Proteomes" id="UP001432027">
    <property type="component" value="Unassembled WGS sequence"/>
</dbReference>
<feature type="non-terminal residue" evidence="1">
    <location>
        <position position="1"/>
    </location>
</feature>